<organism evidence="1 2">
    <name type="scientific">Micavibrio aeruginosavorus</name>
    <dbReference type="NCBI Taxonomy" id="349221"/>
    <lineage>
        <taxon>Bacteria</taxon>
        <taxon>Pseudomonadati</taxon>
        <taxon>Bdellovibrionota</taxon>
        <taxon>Bdellovibrionia</taxon>
        <taxon>Bdellovibrionales</taxon>
        <taxon>Pseudobdellovibrionaceae</taxon>
        <taxon>Micavibrio</taxon>
    </lineage>
</organism>
<evidence type="ECO:0000313" key="1">
    <source>
        <dbReference type="EMBL" id="PZO78539.1"/>
    </source>
</evidence>
<sequence length="129" mass="14575">MSFNAGFLSNPAATRISMSFSDDTRLPTYLWVEAEMRRLMADGHGIYVAVRGDKTGGMVIQKIADMAGRCKLLLQQRDIKGKLVWINALDADMVEERDADEYIRRATGRDPDLWVVEIEDKTMTAMMKA</sequence>
<dbReference type="Proteomes" id="UP000249557">
    <property type="component" value="Unassembled WGS sequence"/>
</dbReference>
<proteinExistence type="predicted"/>
<reference evidence="1 2" key="1">
    <citation type="submission" date="2017-08" db="EMBL/GenBank/DDBJ databases">
        <title>Infants hospitalized years apart are colonized by the same room-sourced microbial strains.</title>
        <authorList>
            <person name="Brooks B."/>
            <person name="Olm M.R."/>
            <person name="Firek B.A."/>
            <person name="Baker R."/>
            <person name="Thomas B.C."/>
            <person name="Morowitz M.J."/>
            <person name="Banfield J.F."/>
        </authorList>
    </citation>
    <scope>NUCLEOTIDE SEQUENCE [LARGE SCALE GENOMIC DNA]</scope>
    <source>
        <strain evidence="1">S2_018_000_R2_104</strain>
    </source>
</reference>
<dbReference type="AlphaFoldDB" id="A0A2W4ZEW3"/>
<dbReference type="InterPro" id="IPR009964">
    <property type="entry name" value="DUF1491"/>
</dbReference>
<dbReference type="Pfam" id="PF07372">
    <property type="entry name" value="DUF1491"/>
    <property type="match status" value="1"/>
</dbReference>
<comment type="caution">
    <text evidence="1">The sequence shown here is derived from an EMBL/GenBank/DDBJ whole genome shotgun (WGS) entry which is preliminary data.</text>
</comment>
<name>A0A2W4ZEW3_9BACT</name>
<accession>A0A2W4ZEW3</accession>
<dbReference type="Gene3D" id="3.40.1530.20">
    <property type="entry name" value="Protein of unknown function (DUF1491)"/>
    <property type="match status" value="1"/>
</dbReference>
<protein>
    <submittedName>
        <fullName evidence="1">DUF1491 domain-containing protein</fullName>
    </submittedName>
</protein>
<evidence type="ECO:0000313" key="2">
    <source>
        <dbReference type="Proteomes" id="UP000249557"/>
    </source>
</evidence>
<gene>
    <name evidence="1" type="ORF">DI626_11930</name>
</gene>
<dbReference type="EMBL" id="QFNK01000385">
    <property type="protein sequence ID" value="PZO78539.1"/>
    <property type="molecule type" value="Genomic_DNA"/>
</dbReference>